<feature type="transmembrane region" description="Helical" evidence="1">
    <location>
        <begin position="46"/>
        <end position="64"/>
    </location>
</feature>
<dbReference type="Proteomes" id="UP001204524">
    <property type="component" value="Unassembled WGS sequence"/>
</dbReference>
<keyword evidence="3" id="KW-1185">Reference proteome</keyword>
<proteinExistence type="predicted"/>
<feature type="transmembrane region" description="Helical" evidence="1">
    <location>
        <begin position="116"/>
        <end position="134"/>
    </location>
</feature>
<reference evidence="2 3" key="1">
    <citation type="submission" date="2022-06" db="EMBL/GenBank/DDBJ databases">
        <authorList>
            <person name="So Y."/>
        </authorList>
    </citation>
    <scope>NUCLEOTIDE SEQUENCE [LARGE SCALE GENOMIC DNA]</scope>
    <source>
        <strain evidence="2 3">STR3</strain>
    </source>
</reference>
<sequence>MSRGRRRTRVADTLARRDPGGLLYGAVVTAGVLAAVSANVSHVQRVALSVGAVVVVYWLAHVYTETQEMLYEGDRRPLHRRTPHAAAKEAFILVGAVPAVVVYVLLHLLGLPARGAALWALWFSVGFLAVIGYLGAHRAGIRGWRLALESGGAASLGVLAVLGKLFLH</sequence>
<feature type="transmembrane region" description="Helical" evidence="1">
    <location>
        <begin position="85"/>
        <end position="110"/>
    </location>
</feature>
<evidence type="ECO:0000313" key="3">
    <source>
        <dbReference type="Proteomes" id="UP001204524"/>
    </source>
</evidence>
<organism evidence="2 3">
    <name type="scientific">Nocardioides pinisoli</name>
    <dbReference type="NCBI Taxonomy" id="2950279"/>
    <lineage>
        <taxon>Bacteria</taxon>
        <taxon>Bacillati</taxon>
        <taxon>Actinomycetota</taxon>
        <taxon>Actinomycetes</taxon>
        <taxon>Propionibacteriales</taxon>
        <taxon>Nocardioidaceae</taxon>
        <taxon>Nocardioides</taxon>
    </lineage>
</organism>
<keyword evidence="1" id="KW-0812">Transmembrane</keyword>
<name>A0ABT1KW80_9ACTN</name>
<dbReference type="EMBL" id="JANARS010000002">
    <property type="protein sequence ID" value="MCP3421268.1"/>
    <property type="molecule type" value="Genomic_DNA"/>
</dbReference>
<keyword evidence="1" id="KW-1133">Transmembrane helix</keyword>
<gene>
    <name evidence="2" type="ORF">NCI01_05630</name>
</gene>
<comment type="caution">
    <text evidence="2">The sequence shown here is derived from an EMBL/GenBank/DDBJ whole genome shotgun (WGS) entry which is preliminary data.</text>
</comment>
<protein>
    <submittedName>
        <fullName evidence="2">Uncharacterized protein</fullName>
    </submittedName>
</protein>
<dbReference type="RefSeq" id="WP_254180491.1">
    <property type="nucleotide sequence ID" value="NZ_JANARS010000002.1"/>
</dbReference>
<keyword evidence="1" id="KW-0472">Membrane</keyword>
<evidence type="ECO:0000313" key="2">
    <source>
        <dbReference type="EMBL" id="MCP3421268.1"/>
    </source>
</evidence>
<evidence type="ECO:0000256" key="1">
    <source>
        <dbReference type="SAM" id="Phobius"/>
    </source>
</evidence>
<feature type="transmembrane region" description="Helical" evidence="1">
    <location>
        <begin position="21"/>
        <end position="40"/>
    </location>
</feature>
<accession>A0ABT1KW80</accession>